<feature type="region of interest" description="Disordered" evidence="1">
    <location>
        <begin position="98"/>
        <end position="263"/>
    </location>
</feature>
<evidence type="ECO:0000313" key="3">
    <source>
        <dbReference type="Proteomes" id="UP000800038"/>
    </source>
</evidence>
<dbReference type="EMBL" id="ML976243">
    <property type="protein sequence ID" value="KAF1935694.1"/>
    <property type="molecule type" value="Genomic_DNA"/>
</dbReference>
<proteinExistence type="predicted"/>
<feature type="compositionally biased region" description="Pro residues" evidence="1">
    <location>
        <begin position="8"/>
        <end position="18"/>
    </location>
</feature>
<dbReference type="Proteomes" id="UP000800038">
    <property type="component" value="Unassembled WGS sequence"/>
</dbReference>
<gene>
    <name evidence="2" type="ORF">EJ02DRAFT_439060</name>
</gene>
<accession>A0A6A5S856</accession>
<feature type="compositionally biased region" description="Basic residues" evidence="1">
    <location>
        <begin position="123"/>
        <end position="134"/>
    </location>
</feature>
<feature type="compositionally biased region" description="Basic and acidic residues" evidence="1">
    <location>
        <begin position="215"/>
        <end position="226"/>
    </location>
</feature>
<dbReference type="OrthoDB" id="3801471at2759"/>
<feature type="region of interest" description="Disordered" evidence="1">
    <location>
        <begin position="1"/>
        <end position="80"/>
    </location>
</feature>
<feature type="compositionally biased region" description="Basic and acidic residues" evidence="1">
    <location>
        <begin position="157"/>
        <end position="171"/>
    </location>
</feature>
<feature type="region of interest" description="Disordered" evidence="1">
    <location>
        <begin position="312"/>
        <end position="331"/>
    </location>
</feature>
<sequence>MSTHFRPRPPTPVPPSPVRPSTARSTIRVITPSPPPSLDEAPRLNFASSDTPENMPSRASARSKSDGFHATHVHDSGGGVQEPFATYVMAAENVDFSSSPETADLHRDGGGGGISARTSPVKRILRSKSPRKRPYSTPTGLPSHQESPHGGQDQEQTETKDKEEGHEKENEKEGDDEDDASDTYTDAECPDTPTPMTTSQKRSAYFPLGIPIPYSKRESKHKDSPETVHTPSSPTPPSSKPDMSHTSGPGPTLSRKPGFDFDFRNTHTSALASLRRPLLSSLAPSPSRHAANHALRKPVPASNLTRHISISAQSQSAQSNISGASAASKRSIFSTPGRDELERKMTVVKADEGPFARAVSVADLNDRRRAVSGKMEGGDGERREKGHRVCGMGFRCSVM</sequence>
<evidence type="ECO:0000313" key="2">
    <source>
        <dbReference type="EMBL" id="KAF1935694.1"/>
    </source>
</evidence>
<protein>
    <submittedName>
        <fullName evidence="2">Uncharacterized protein</fullName>
    </submittedName>
</protein>
<feature type="compositionally biased region" description="Acidic residues" evidence="1">
    <location>
        <begin position="172"/>
        <end position="181"/>
    </location>
</feature>
<keyword evidence="3" id="KW-1185">Reference proteome</keyword>
<evidence type="ECO:0000256" key="1">
    <source>
        <dbReference type="SAM" id="MobiDB-lite"/>
    </source>
</evidence>
<feature type="compositionally biased region" description="Basic and acidic residues" evidence="1">
    <location>
        <begin position="63"/>
        <end position="75"/>
    </location>
</feature>
<feature type="compositionally biased region" description="Low complexity" evidence="1">
    <location>
        <begin position="312"/>
        <end position="328"/>
    </location>
</feature>
<feature type="compositionally biased region" description="Polar residues" evidence="1">
    <location>
        <begin position="136"/>
        <end position="145"/>
    </location>
</feature>
<dbReference type="AlphaFoldDB" id="A0A6A5S856"/>
<organism evidence="2 3">
    <name type="scientific">Clathrospora elynae</name>
    <dbReference type="NCBI Taxonomy" id="706981"/>
    <lineage>
        <taxon>Eukaryota</taxon>
        <taxon>Fungi</taxon>
        <taxon>Dikarya</taxon>
        <taxon>Ascomycota</taxon>
        <taxon>Pezizomycotina</taxon>
        <taxon>Dothideomycetes</taxon>
        <taxon>Pleosporomycetidae</taxon>
        <taxon>Pleosporales</taxon>
        <taxon>Diademaceae</taxon>
        <taxon>Clathrospora</taxon>
    </lineage>
</organism>
<name>A0A6A5S856_9PLEO</name>
<reference evidence="2" key="1">
    <citation type="journal article" date="2020" name="Stud. Mycol.">
        <title>101 Dothideomycetes genomes: a test case for predicting lifestyles and emergence of pathogens.</title>
        <authorList>
            <person name="Haridas S."/>
            <person name="Albert R."/>
            <person name="Binder M."/>
            <person name="Bloem J."/>
            <person name="Labutti K."/>
            <person name="Salamov A."/>
            <person name="Andreopoulos B."/>
            <person name="Baker S."/>
            <person name="Barry K."/>
            <person name="Bills G."/>
            <person name="Bluhm B."/>
            <person name="Cannon C."/>
            <person name="Castanera R."/>
            <person name="Culley D."/>
            <person name="Daum C."/>
            <person name="Ezra D."/>
            <person name="Gonzalez J."/>
            <person name="Henrissat B."/>
            <person name="Kuo A."/>
            <person name="Liang C."/>
            <person name="Lipzen A."/>
            <person name="Lutzoni F."/>
            <person name="Magnuson J."/>
            <person name="Mondo S."/>
            <person name="Nolan M."/>
            <person name="Ohm R."/>
            <person name="Pangilinan J."/>
            <person name="Park H.-J."/>
            <person name="Ramirez L."/>
            <person name="Alfaro M."/>
            <person name="Sun H."/>
            <person name="Tritt A."/>
            <person name="Yoshinaga Y."/>
            <person name="Zwiers L.-H."/>
            <person name="Turgeon B."/>
            <person name="Goodwin S."/>
            <person name="Spatafora J."/>
            <person name="Crous P."/>
            <person name="Grigoriev I."/>
        </authorList>
    </citation>
    <scope>NUCLEOTIDE SEQUENCE</scope>
    <source>
        <strain evidence="2">CBS 161.51</strain>
    </source>
</reference>